<reference evidence="2" key="2">
    <citation type="submission" date="2023-01" db="EMBL/GenBank/DDBJ databases">
        <authorList>
            <person name="Sun Q."/>
            <person name="Evtushenko L."/>
        </authorList>
    </citation>
    <scope>NUCLEOTIDE SEQUENCE</scope>
    <source>
        <strain evidence="2">VKM Ac-1321</strain>
    </source>
</reference>
<comment type="caution">
    <text evidence="2">The sequence shown here is derived from an EMBL/GenBank/DDBJ whole genome shotgun (WGS) entry which is preliminary data.</text>
</comment>
<dbReference type="PANTHER" id="PTHR33164">
    <property type="entry name" value="TRANSCRIPTIONAL REGULATOR, MARR FAMILY"/>
    <property type="match status" value="1"/>
</dbReference>
<organism evidence="2 3">
    <name type="scientific">Dactylosporangium matsuzakiense</name>
    <dbReference type="NCBI Taxonomy" id="53360"/>
    <lineage>
        <taxon>Bacteria</taxon>
        <taxon>Bacillati</taxon>
        <taxon>Actinomycetota</taxon>
        <taxon>Actinomycetes</taxon>
        <taxon>Micromonosporales</taxon>
        <taxon>Micromonosporaceae</taxon>
        <taxon>Dactylosporangium</taxon>
    </lineage>
</organism>
<evidence type="ECO:0000313" key="3">
    <source>
        <dbReference type="Proteomes" id="UP001143480"/>
    </source>
</evidence>
<sequence length="139" mass="15315">MAGMTRAITEIGLAVKRLQIRHHRGANAALAPLGVSLVQWDALRHLHRNPEASLHDLAQLTFQTDQSFGTLAARMIDRGLIERRPGPGRAIRHRLTDRGEAVRAQGQQLMTEVLERSFAALSPQELAAFDALLVRLLGS</sequence>
<dbReference type="GO" id="GO:0003700">
    <property type="term" value="F:DNA-binding transcription factor activity"/>
    <property type="evidence" value="ECO:0007669"/>
    <property type="project" value="InterPro"/>
</dbReference>
<gene>
    <name evidence="2" type="ORF">GCM10017581_091200</name>
</gene>
<dbReference type="Pfam" id="PF12802">
    <property type="entry name" value="MarR_2"/>
    <property type="match status" value="1"/>
</dbReference>
<dbReference type="AlphaFoldDB" id="A0A9W6KU75"/>
<dbReference type="Proteomes" id="UP001143480">
    <property type="component" value="Unassembled WGS sequence"/>
</dbReference>
<reference evidence="2" key="1">
    <citation type="journal article" date="2014" name="Int. J. Syst. Evol. Microbiol.">
        <title>Complete genome sequence of Corynebacterium casei LMG S-19264T (=DSM 44701T), isolated from a smear-ripened cheese.</title>
        <authorList>
            <consortium name="US DOE Joint Genome Institute (JGI-PGF)"/>
            <person name="Walter F."/>
            <person name="Albersmeier A."/>
            <person name="Kalinowski J."/>
            <person name="Ruckert C."/>
        </authorList>
    </citation>
    <scope>NUCLEOTIDE SEQUENCE</scope>
    <source>
        <strain evidence="2">VKM Ac-1321</strain>
    </source>
</reference>
<evidence type="ECO:0000259" key="1">
    <source>
        <dbReference type="PROSITE" id="PS50995"/>
    </source>
</evidence>
<proteinExistence type="predicted"/>
<dbReference type="PANTHER" id="PTHR33164:SF103">
    <property type="entry name" value="REGULATORY PROTEIN MARR"/>
    <property type="match status" value="1"/>
</dbReference>
<dbReference type="InterPro" id="IPR036390">
    <property type="entry name" value="WH_DNA-bd_sf"/>
</dbReference>
<protein>
    <submittedName>
        <fullName evidence="2">MarR family transcriptional regulator</fullName>
    </submittedName>
</protein>
<accession>A0A9W6KU75</accession>
<dbReference type="InterPro" id="IPR039422">
    <property type="entry name" value="MarR/SlyA-like"/>
</dbReference>
<dbReference type="PROSITE" id="PS50995">
    <property type="entry name" value="HTH_MARR_2"/>
    <property type="match status" value="1"/>
</dbReference>
<dbReference type="GO" id="GO:0006950">
    <property type="term" value="P:response to stress"/>
    <property type="evidence" value="ECO:0007669"/>
    <property type="project" value="TreeGrafter"/>
</dbReference>
<dbReference type="Gene3D" id="1.10.10.10">
    <property type="entry name" value="Winged helix-like DNA-binding domain superfamily/Winged helix DNA-binding domain"/>
    <property type="match status" value="1"/>
</dbReference>
<dbReference type="SMART" id="SM00347">
    <property type="entry name" value="HTH_MARR"/>
    <property type="match status" value="1"/>
</dbReference>
<dbReference type="InterPro" id="IPR036388">
    <property type="entry name" value="WH-like_DNA-bd_sf"/>
</dbReference>
<dbReference type="InterPro" id="IPR000835">
    <property type="entry name" value="HTH_MarR-typ"/>
</dbReference>
<evidence type="ECO:0000313" key="2">
    <source>
        <dbReference type="EMBL" id="GLL07368.1"/>
    </source>
</evidence>
<name>A0A9W6KU75_9ACTN</name>
<keyword evidence="3" id="KW-1185">Reference proteome</keyword>
<dbReference type="EMBL" id="BSFP01000093">
    <property type="protein sequence ID" value="GLL07368.1"/>
    <property type="molecule type" value="Genomic_DNA"/>
</dbReference>
<feature type="domain" description="HTH marR-type" evidence="1">
    <location>
        <begin position="1"/>
        <end position="138"/>
    </location>
</feature>
<dbReference type="SUPFAM" id="SSF46785">
    <property type="entry name" value="Winged helix' DNA-binding domain"/>
    <property type="match status" value="1"/>
</dbReference>